<organism evidence="2 3">
    <name type="scientific">Turnera subulata</name>
    <dbReference type="NCBI Taxonomy" id="218843"/>
    <lineage>
        <taxon>Eukaryota</taxon>
        <taxon>Viridiplantae</taxon>
        <taxon>Streptophyta</taxon>
        <taxon>Embryophyta</taxon>
        <taxon>Tracheophyta</taxon>
        <taxon>Spermatophyta</taxon>
        <taxon>Magnoliopsida</taxon>
        <taxon>eudicotyledons</taxon>
        <taxon>Gunneridae</taxon>
        <taxon>Pentapetalae</taxon>
        <taxon>rosids</taxon>
        <taxon>fabids</taxon>
        <taxon>Malpighiales</taxon>
        <taxon>Passifloraceae</taxon>
        <taxon>Turnera</taxon>
    </lineage>
</organism>
<feature type="signal peptide" evidence="1">
    <location>
        <begin position="1"/>
        <end position="21"/>
    </location>
</feature>
<dbReference type="AlphaFoldDB" id="A0A9Q0FL64"/>
<dbReference type="Proteomes" id="UP001141552">
    <property type="component" value="Unassembled WGS sequence"/>
</dbReference>
<dbReference type="PANTHER" id="PTHR37078">
    <property type="entry name" value="NODULE CYSTEINE-RICH (NCR) SECRETED PEPTIDE"/>
    <property type="match status" value="1"/>
</dbReference>
<evidence type="ECO:0000313" key="2">
    <source>
        <dbReference type="EMBL" id="KAJ4833508.1"/>
    </source>
</evidence>
<dbReference type="OrthoDB" id="754109at2759"/>
<gene>
    <name evidence="2" type="ORF">Tsubulata_008012</name>
</gene>
<protein>
    <submittedName>
        <fullName evidence="2">Uncharacterized protein</fullName>
    </submittedName>
</protein>
<dbReference type="EMBL" id="JAKUCV010004929">
    <property type="protein sequence ID" value="KAJ4833508.1"/>
    <property type="molecule type" value="Genomic_DNA"/>
</dbReference>
<proteinExistence type="predicted"/>
<keyword evidence="1" id="KW-0732">Signal</keyword>
<evidence type="ECO:0000313" key="3">
    <source>
        <dbReference type="Proteomes" id="UP001141552"/>
    </source>
</evidence>
<accession>A0A9Q0FL64</accession>
<name>A0A9Q0FL64_9ROSI</name>
<feature type="chain" id="PRO_5040170009" evidence="1">
    <location>
        <begin position="22"/>
        <end position="80"/>
    </location>
</feature>
<dbReference type="PANTHER" id="PTHR37078:SF6">
    <property type="entry name" value="NODULE CYSTEINE-RICH (NCR) SECRETED PEPTIDE"/>
    <property type="match status" value="1"/>
</dbReference>
<sequence length="80" mass="8813">MEMPRSSVLLLLLLALTPLLSQEPRTEAARTLSFLPQENFSKVFATLGVVCKCCDGTEGECTTTWTGSCHKPQCLPWRIG</sequence>
<reference evidence="2" key="1">
    <citation type="submission" date="2022-02" db="EMBL/GenBank/DDBJ databases">
        <authorList>
            <person name="Henning P.M."/>
            <person name="McCubbin A.G."/>
            <person name="Shore J.S."/>
        </authorList>
    </citation>
    <scope>NUCLEOTIDE SEQUENCE</scope>
    <source>
        <strain evidence="2">F60SS</strain>
        <tissue evidence="2">Leaves</tissue>
    </source>
</reference>
<comment type="caution">
    <text evidence="2">The sequence shown here is derived from an EMBL/GenBank/DDBJ whole genome shotgun (WGS) entry which is preliminary data.</text>
</comment>
<evidence type="ECO:0000256" key="1">
    <source>
        <dbReference type="SAM" id="SignalP"/>
    </source>
</evidence>
<keyword evidence="3" id="KW-1185">Reference proteome</keyword>
<reference evidence="2" key="2">
    <citation type="journal article" date="2023" name="Plants (Basel)">
        <title>Annotation of the Turnera subulata (Passifloraceae) Draft Genome Reveals the S-Locus Evolved after the Divergence of Turneroideae from Passifloroideae in a Stepwise Manner.</title>
        <authorList>
            <person name="Henning P.M."/>
            <person name="Roalson E.H."/>
            <person name="Mir W."/>
            <person name="McCubbin A.G."/>
            <person name="Shore J.S."/>
        </authorList>
    </citation>
    <scope>NUCLEOTIDE SEQUENCE</scope>
    <source>
        <strain evidence="2">F60SS</strain>
    </source>
</reference>